<feature type="domain" description="CRISPR type III-associated protein" evidence="2">
    <location>
        <begin position="11"/>
        <end position="286"/>
    </location>
</feature>
<dbReference type="GO" id="GO:0051607">
    <property type="term" value="P:defense response to virus"/>
    <property type="evidence" value="ECO:0007669"/>
    <property type="project" value="UniProtKB-KW"/>
</dbReference>
<reference evidence="3" key="1">
    <citation type="journal article" date="2020" name="mSystems">
        <title>Genome- and Community-Level Interaction Insights into Carbon Utilization and Element Cycling Functions of Hydrothermarchaeota in Hydrothermal Sediment.</title>
        <authorList>
            <person name="Zhou Z."/>
            <person name="Liu Y."/>
            <person name="Xu W."/>
            <person name="Pan J."/>
            <person name="Luo Z.H."/>
            <person name="Li M."/>
        </authorList>
    </citation>
    <scope>NUCLEOTIDE SEQUENCE [LARGE SCALE GENOMIC DNA]</scope>
    <source>
        <strain evidence="3">SpSt-688</strain>
    </source>
</reference>
<proteinExistence type="predicted"/>
<dbReference type="InterPro" id="IPR013410">
    <property type="entry name" value="CRISPR-assoc_RAMP_Cmr4"/>
</dbReference>
<keyword evidence="1" id="KW-0051">Antiviral defense</keyword>
<comment type="caution">
    <text evidence="3">The sequence shown here is derived from an EMBL/GenBank/DDBJ whole genome shotgun (WGS) entry which is preliminary data.</text>
</comment>
<dbReference type="Pfam" id="PF03787">
    <property type="entry name" value="RAMPs"/>
    <property type="match status" value="1"/>
</dbReference>
<dbReference type="NCBIfam" id="TIGR02580">
    <property type="entry name" value="cas_RAMP_Cmr4"/>
    <property type="match status" value="1"/>
</dbReference>
<protein>
    <submittedName>
        <fullName evidence="3">Type III-B CRISPR module RAMP protein Cmr4</fullName>
    </submittedName>
</protein>
<dbReference type="AlphaFoldDB" id="A0A7J3MZT3"/>
<gene>
    <name evidence="3" type="primary">cmr4</name>
    <name evidence="3" type="ORF">ENU64_06060</name>
</gene>
<dbReference type="InterPro" id="IPR005537">
    <property type="entry name" value="RAMP_III_fam"/>
</dbReference>
<evidence type="ECO:0000256" key="1">
    <source>
        <dbReference type="ARBA" id="ARBA00023118"/>
    </source>
</evidence>
<evidence type="ECO:0000313" key="3">
    <source>
        <dbReference type="EMBL" id="HGT98976.1"/>
    </source>
</evidence>
<sequence length="292" mass="32695">MYSEARLLYVKAYTPLHVGVGRGEKAYVDLPIQRDEYGYPVIWSSSLKGAIKANLDSSVRPYLGSEPGEPLSKPSAVVFLDARLLLIPVRVIDKVWAYATSINLLNVFNKYVEALNSINKQYKLSQLDLSTLSGDKAIVSKKALMHNGRVMINEMELEAKVCEKILETIRLADALPQEIKTVVEDRGLVILPDRENMDLRIINRSIIIQHRVRLKREEKVVEGGGLWSEEYVPMESVFASVILCRDTKHNNVDKKAPDVCKDIASSLSGRFIYVGGKESIGKGLVKLYTTTT</sequence>
<accession>A0A7J3MZT3</accession>
<name>A0A7J3MZT3_9CREN</name>
<organism evidence="3">
    <name type="scientific">Ignisphaera aggregans</name>
    <dbReference type="NCBI Taxonomy" id="334771"/>
    <lineage>
        <taxon>Archaea</taxon>
        <taxon>Thermoproteota</taxon>
        <taxon>Thermoprotei</taxon>
        <taxon>Desulfurococcales</taxon>
        <taxon>Desulfurococcaceae</taxon>
        <taxon>Ignisphaera</taxon>
    </lineage>
</organism>
<dbReference type="PANTHER" id="PTHR36700:SF1">
    <property type="entry name" value="CRISPR SYSTEM CMR SUBUNIT CMR4"/>
    <property type="match status" value="1"/>
</dbReference>
<dbReference type="EMBL" id="DTDH01000167">
    <property type="protein sequence ID" value="HGT98976.1"/>
    <property type="molecule type" value="Genomic_DNA"/>
</dbReference>
<evidence type="ECO:0000259" key="2">
    <source>
        <dbReference type="Pfam" id="PF03787"/>
    </source>
</evidence>
<dbReference type="PANTHER" id="PTHR36700">
    <property type="entry name" value="CRISPR SYSTEM CMR SUBUNIT CMR4"/>
    <property type="match status" value="1"/>
</dbReference>